<dbReference type="InParanoid" id="W0RF51"/>
<dbReference type="CDD" id="cd14014">
    <property type="entry name" value="STKc_PknB_like"/>
    <property type="match status" value="1"/>
</dbReference>
<dbReference type="STRING" id="861299.J421_0476"/>
<evidence type="ECO:0000256" key="3">
    <source>
        <dbReference type="ARBA" id="ARBA00022777"/>
    </source>
</evidence>
<dbReference type="Pfam" id="PF13374">
    <property type="entry name" value="TPR_10"/>
    <property type="match status" value="1"/>
</dbReference>
<feature type="binding site" evidence="5">
    <location>
        <position position="116"/>
    </location>
    <ligand>
        <name>ATP</name>
        <dbReference type="ChEBI" id="CHEBI:30616"/>
    </ligand>
</feature>
<evidence type="ECO:0000256" key="5">
    <source>
        <dbReference type="PROSITE-ProRule" id="PRU10141"/>
    </source>
</evidence>
<reference evidence="8 9" key="1">
    <citation type="journal article" date="2014" name="Genome Announc.">
        <title>Genome Sequence and Methylome of Soil Bacterium Gemmatirosa kalamazoonensis KBS708T, a Member of the Rarely Cultivated Gemmatimonadetes Phylum.</title>
        <authorList>
            <person name="Debruyn J.M."/>
            <person name="Radosevich M."/>
            <person name="Wommack K.E."/>
            <person name="Polson S.W."/>
            <person name="Hauser L.J."/>
            <person name="Fawaz M.N."/>
            <person name="Korlach J."/>
            <person name="Tsai Y.C."/>
        </authorList>
    </citation>
    <scope>NUCLEOTIDE SEQUENCE [LARGE SCALE GENOMIC DNA]</scope>
    <source>
        <strain evidence="8 9">KBS708</strain>
    </source>
</reference>
<dbReference type="InterPro" id="IPR011990">
    <property type="entry name" value="TPR-like_helical_dom_sf"/>
</dbReference>
<dbReference type="Gene3D" id="1.10.510.10">
    <property type="entry name" value="Transferase(Phosphotransferase) domain 1"/>
    <property type="match status" value="1"/>
</dbReference>
<keyword evidence="2 5" id="KW-0547">Nucleotide-binding</keyword>
<dbReference type="PROSITE" id="PS00108">
    <property type="entry name" value="PROTEIN_KINASE_ST"/>
    <property type="match status" value="1"/>
</dbReference>
<feature type="transmembrane region" description="Helical" evidence="6">
    <location>
        <begin position="391"/>
        <end position="410"/>
    </location>
</feature>
<dbReference type="InterPro" id="IPR008271">
    <property type="entry name" value="Ser/Thr_kinase_AS"/>
</dbReference>
<dbReference type="EMBL" id="CP007128">
    <property type="protein sequence ID" value="AHG88013.1"/>
    <property type="molecule type" value="Genomic_DNA"/>
</dbReference>
<keyword evidence="6" id="KW-1133">Transmembrane helix</keyword>
<evidence type="ECO:0000313" key="9">
    <source>
        <dbReference type="Proteomes" id="UP000019151"/>
    </source>
</evidence>
<dbReference type="PROSITE" id="PS00107">
    <property type="entry name" value="PROTEIN_KINASE_ATP"/>
    <property type="match status" value="1"/>
</dbReference>
<dbReference type="Gene3D" id="1.25.40.10">
    <property type="entry name" value="Tetratricopeptide repeat domain"/>
    <property type="match status" value="3"/>
</dbReference>
<evidence type="ECO:0000259" key="7">
    <source>
        <dbReference type="PROSITE" id="PS50011"/>
    </source>
</evidence>
<evidence type="ECO:0000256" key="4">
    <source>
        <dbReference type="ARBA" id="ARBA00022840"/>
    </source>
</evidence>
<dbReference type="InterPro" id="IPR011009">
    <property type="entry name" value="Kinase-like_dom_sf"/>
</dbReference>
<dbReference type="OrthoDB" id="9783151at2"/>
<dbReference type="GO" id="GO:0005524">
    <property type="term" value="F:ATP binding"/>
    <property type="evidence" value="ECO:0007669"/>
    <property type="project" value="UniProtKB-UniRule"/>
</dbReference>
<keyword evidence="1" id="KW-0808">Transferase</keyword>
<name>W0RF51_9BACT</name>
<keyword evidence="6" id="KW-0472">Membrane</keyword>
<sequence>MDALRWDRIQIVFHHAADLRDAERHAYLARECGDDAELLADVLTLLEEDARGAPLLDDGRDALADVAGVVLDGETVATLPLHDFGPYHVTSVLGEGGMGVVYLAERADLGSRAAVKILRDAWLSPARRARFAAEQRTLAQLSHPSIARLFDAGTLADGTPWFVMEYVAGAPLTAYCDEHALSVTERLRLFRDVCEAVQHAHRHAVLHRDLKPSNILVSADGAVKLLDFGIAKHLEGAGAEDQTRTGLRMLTPAYAAPEQLRGDRLGVHTDVYALGVILYQLLAGRLPFDLSNRTPGEAETLLLEAEPERPSAVARRAPNDSSVRGVGRSAWADLDVLCLTAMHKDVARRYGTVDALVRDVDHFLRGEPLEARADTLRYTLGKFLRRHWRPVSAAAAVLVVVVTLVAFYTVRLAAARNAAVDEAARTQRIQRFMLGVFEGGDPDEGPADSLRVITLLDQGVQQAASLGAEPAVQAELYGTLGGIYQKLGRLDRADTLLTRALARRRAIRGPEHPEVAASLVALGLLRVDQARVADGEKLIRDGLAMTRRLRPAGHPEIAGATVALGRALQARGAFDDAIRALDDAVRMQSASGGMTRELAVTLNVLAVSHLYAGHFATADSIYRRALATDRRLYGLGHPQIGTDLMDLASVHFERGMYAESERLYREGVAIFERWYGPEHPQTAGALMLLAQPLIKLHRVDEAVPLLRRALAIQERVYGKVHPRVAGTLNALGAALAEQGRQAEADDYYARTADIFRAVYGNEHYLVGASLGNRATTFTERGDNARAEQLLRDALAIYAKTLPPDHLYVGIARIKLGRALLRQRRYAESTRELEAGIAIVSKGSDPSSAWLVKGRADLAEAKAALGRH</sequence>
<feature type="domain" description="Protein kinase" evidence="7">
    <location>
        <begin position="87"/>
        <end position="364"/>
    </location>
</feature>
<dbReference type="RefSeq" id="WP_025409560.1">
    <property type="nucleotide sequence ID" value="NZ_CP007128.1"/>
</dbReference>
<evidence type="ECO:0000256" key="2">
    <source>
        <dbReference type="ARBA" id="ARBA00022741"/>
    </source>
</evidence>
<dbReference type="SUPFAM" id="SSF48452">
    <property type="entry name" value="TPR-like"/>
    <property type="match status" value="4"/>
</dbReference>
<dbReference type="PATRIC" id="fig|861299.3.peg.488"/>
<dbReference type="HOGENOM" id="CLU_007799_1_0_0"/>
<dbReference type="Gene3D" id="3.30.200.20">
    <property type="entry name" value="Phosphorylase Kinase, domain 1"/>
    <property type="match status" value="1"/>
</dbReference>
<keyword evidence="4 5" id="KW-0067">ATP-binding</keyword>
<accession>W0RF51</accession>
<dbReference type="AlphaFoldDB" id="W0RF51"/>
<protein>
    <submittedName>
        <fullName evidence="8">Protein kinase</fullName>
    </submittedName>
</protein>
<keyword evidence="9" id="KW-1185">Reference proteome</keyword>
<dbReference type="KEGG" id="gba:J421_0476"/>
<dbReference type="GO" id="GO:0004674">
    <property type="term" value="F:protein serine/threonine kinase activity"/>
    <property type="evidence" value="ECO:0007669"/>
    <property type="project" value="TreeGrafter"/>
</dbReference>
<dbReference type="Pfam" id="PF13424">
    <property type="entry name" value="TPR_12"/>
    <property type="match status" value="4"/>
</dbReference>
<dbReference type="InterPro" id="IPR019734">
    <property type="entry name" value="TPR_rpt"/>
</dbReference>
<dbReference type="SMART" id="SM00220">
    <property type="entry name" value="S_TKc"/>
    <property type="match status" value="1"/>
</dbReference>
<keyword evidence="3 8" id="KW-0418">Kinase</keyword>
<evidence type="ECO:0000256" key="6">
    <source>
        <dbReference type="SAM" id="Phobius"/>
    </source>
</evidence>
<gene>
    <name evidence="8" type="ORF">J421_0476</name>
</gene>
<dbReference type="InterPro" id="IPR000719">
    <property type="entry name" value="Prot_kinase_dom"/>
</dbReference>
<dbReference type="Pfam" id="PF00069">
    <property type="entry name" value="Pkinase"/>
    <property type="match status" value="1"/>
</dbReference>
<evidence type="ECO:0000256" key="1">
    <source>
        <dbReference type="ARBA" id="ARBA00022679"/>
    </source>
</evidence>
<dbReference type="PANTHER" id="PTHR43289:SF34">
    <property type="entry name" value="SERINE_THREONINE-PROTEIN KINASE YBDM-RELATED"/>
    <property type="match status" value="1"/>
</dbReference>
<dbReference type="InterPro" id="IPR017441">
    <property type="entry name" value="Protein_kinase_ATP_BS"/>
</dbReference>
<dbReference type="eggNOG" id="COG0515">
    <property type="taxonomic scope" value="Bacteria"/>
</dbReference>
<proteinExistence type="predicted"/>
<evidence type="ECO:0000313" key="8">
    <source>
        <dbReference type="EMBL" id="AHG88013.1"/>
    </source>
</evidence>
<dbReference type="SUPFAM" id="SSF56112">
    <property type="entry name" value="Protein kinase-like (PK-like)"/>
    <property type="match status" value="1"/>
</dbReference>
<organism evidence="8 9">
    <name type="scientific">Gemmatirosa kalamazoonensis</name>
    <dbReference type="NCBI Taxonomy" id="861299"/>
    <lineage>
        <taxon>Bacteria</taxon>
        <taxon>Pseudomonadati</taxon>
        <taxon>Gemmatimonadota</taxon>
        <taxon>Gemmatimonadia</taxon>
        <taxon>Gemmatimonadales</taxon>
        <taxon>Gemmatimonadaceae</taxon>
        <taxon>Gemmatirosa</taxon>
    </lineage>
</organism>
<dbReference type="PROSITE" id="PS50011">
    <property type="entry name" value="PROTEIN_KINASE_DOM"/>
    <property type="match status" value="1"/>
</dbReference>
<dbReference type="PANTHER" id="PTHR43289">
    <property type="entry name" value="MITOGEN-ACTIVATED PROTEIN KINASE KINASE KINASE 20-RELATED"/>
    <property type="match status" value="1"/>
</dbReference>
<dbReference type="eggNOG" id="COG0457">
    <property type="taxonomic scope" value="Bacteria"/>
</dbReference>
<dbReference type="SMART" id="SM00028">
    <property type="entry name" value="TPR"/>
    <property type="match status" value="8"/>
</dbReference>
<dbReference type="Proteomes" id="UP000019151">
    <property type="component" value="Chromosome"/>
</dbReference>
<keyword evidence="6" id="KW-0812">Transmembrane</keyword>